<dbReference type="EMBL" id="JAUFPN010000161">
    <property type="protein sequence ID" value="MDN3566040.1"/>
    <property type="molecule type" value="Genomic_DNA"/>
</dbReference>
<keyword evidence="1" id="KW-0472">Membrane</keyword>
<keyword evidence="1" id="KW-1133">Transmembrane helix</keyword>
<proteinExistence type="predicted"/>
<keyword evidence="1" id="KW-0812">Transmembrane</keyword>
<keyword evidence="3" id="KW-1185">Reference proteome</keyword>
<dbReference type="RefSeq" id="WP_290317932.1">
    <property type="nucleotide sequence ID" value="NZ_JAUFPN010000161.1"/>
</dbReference>
<name>A0ABT8A8K7_9PROT</name>
<sequence>MWRDTARDVTFLGLDAWALAPFVIVPFTGWAWWMIGIAFAIAVIFALMRVAGLSVVGTARRVRSWIAGVERPATPPSKQRFFA</sequence>
<evidence type="ECO:0000313" key="2">
    <source>
        <dbReference type="EMBL" id="MDN3566040.1"/>
    </source>
</evidence>
<reference evidence="3" key="1">
    <citation type="journal article" date="2019" name="Int. J. Syst. Evol. Microbiol.">
        <title>The Global Catalogue of Microorganisms (GCM) 10K type strain sequencing project: providing services to taxonomists for standard genome sequencing and annotation.</title>
        <authorList>
            <consortium name="The Broad Institute Genomics Platform"/>
            <consortium name="The Broad Institute Genome Sequencing Center for Infectious Disease"/>
            <person name="Wu L."/>
            <person name="Ma J."/>
        </authorList>
    </citation>
    <scope>NUCLEOTIDE SEQUENCE [LARGE SCALE GENOMIC DNA]</scope>
    <source>
        <strain evidence="3">CECT 7131</strain>
    </source>
</reference>
<dbReference type="InterPro" id="IPR047756">
    <property type="entry name" value="IcmT-like"/>
</dbReference>
<organism evidence="2 3">
    <name type="scientific">Paeniroseomonas aquatica</name>
    <dbReference type="NCBI Taxonomy" id="373043"/>
    <lineage>
        <taxon>Bacteria</taxon>
        <taxon>Pseudomonadati</taxon>
        <taxon>Pseudomonadota</taxon>
        <taxon>Alphaproteobacteria</taxon>
        <taxon>Acetobacterales</taxon>
        <taxon>Acetobacteraceae</taxon>
        <taxon>Paeniroseomonas</taxon>
    </lineage>
</organism>
<evidence type="ECO:0000256" key="1">
    <source>
        <dbReference type="SAM" id="Phobius"/>
    </source>
</evidence>
<evidence type="ECO:0000313" key="3">
    <source>
        <dbReference type="Proteomes" id="UP001529369"/>
    </source>
</evidence>
<feature type="transmembrane region" description="Helical" evidence="1">
    <location>
        <begin position="33"/>
        <end position="56"/>
    </location>
</feature>
<comment type="caution">
    <text evidence="2">The sequence shown here is derived from an EMBL/GenBank/DDBJ whole genome shotgun (WGS) entry which is preliminary data.</text>
</comment>
<dbReference type="NCBIfam" id="NF038220">
    <property type="entry name" value="IcmT_TraK"/>
    <property type="match status" value="1"/>
</dbReference>
<gene>
    <name evidence="2" type="primary">icmT</name>
    <name evidence="2" type="ORF">QWZ14_16855</name>
</gene>
<dbReference type="Proteomes" id="UP001529369">
    <property type="component" value="Unassembled WGS sequence"/>
</dbReference>
<feature type="transmembrane region" description="Helical" evidence="1">
    <location>
        <begin position="9"/>
        <end position="27"/>
    </location>
</feature>
<protein>
    <submittedName>
        <fullName evidence="2">IcmT/TraK family protein</fullName>
    </submittedName>
</protein>
<accession>A0ABT8A8K7</accession>